<feature type="region of interest" description="Disordered" evidence="1">
    <location>
        <begin position="1"/>
        <end position="20"/>
    </location>
</feature>
<dbReference type="EMBL" id="NRRV01000003">
    <property type="protein sequence ID" value="MBK1629509.1"/>
    <property type="molecule type" value="Genomic_DNA"/>
</dbReference>
<evidence type="ECO:0000256" key="1">
    <source>
        <dbReference type="SAM" id="MobiDB-lite"/>
    </source>
</evidence>
<dbReference type="InterPro" id="IPR036709">
    <property type="entry name" value="Autotransporte_beta_dom_sf"/>
</dbReference>
<dbReference type="Proteomes" id="UP000748752">
    <property type="component" value="Unassembled WGS sequence"/>
</dbReference>
<feature type="domain" description="Autotransporter" evidence="2">
    <location>
        <begin position="7"/>
        <end position="96"/>
    </location>
</feature>
<comment type="caution">
    <text evidence="3">The sequence shown here is derived from an EMBL/GenBank/DDBJ whole genome shotgun (WGS) entry which is preliminary data.</text>
</comment>
<evidence type="ECO:0000259" key="2">
    <source>
        <dbReference type="Pfam" id="PF03797"/>
    </source>
</evidence>
<keyword evidence="4" id="KW-1185">Reference proteome</keyword>
<dbReference type="Pfam" id="PF03797">
    <property type="entry name" value="Autotransporter"/>
    <property type="match status" value="1"/>
</dbReference>
<gene>
    <name evidence="3" type="ORF">CKO31_01900</name>
</gene>
<accession>A0ABS1CCA6</accession>
<protein>
    <recommendedName>
        <fullName evidence="2">Autotransporter domain-containing protein</fullName>
    </recommendedName>
</protein>
<dbReference type="InterPro" id="IPR005546">
    <property type="entry name" value="Autotransporte_beta"/>
</dbReference>
<dbReference type="Gene3D" id="2.40.128.130">
    <property type="entry name" value="Autotransporter beta-domain"/>
    <property type="match status" value="1"/>
</dbReference>
<organism evidence="3 4">
    <name type="scientific">Thiohalocapsa halophila</name>
    <dbReference type="NCBI Taxonomy" id="69359"/>
    <lineage>
        <taxon>Bacteria</taxon>
        <taxon>Pseudomonadati</taxon>
        <taxon>Pseudomonadota</taxon>
        <taxon>Gammaproteobacteria</taxon>
        <taxon>Chromatiales</taxon>
        <taxon>Chromatiaceae</taxon>
        <taxon>Thiohalocapsa</taxon>
    </lineage>
</organism>
<name>A0ABS1CCA6_9GAMM</name>
<dbReference type="RefSeq" id="WP_200233554.1">
    <property type="nucleotide sequence ID" value="NZ_NRRV01000003.1"/>
</dbReference>
<sequence length="108" mass="11637">MHVQRRELTRDTTADNLGFGADTTELAGGGRLTVAPGWLLGGALAYERRNLDVDDSAANSEGDQFQGGLSLTRRWGDTELGGALSLAYGSFDIERAPWPVSASHRRCE</sequence>
<evidence type="ECO:0000313" key="3">
    <source>
        <dbReference type="EMBL" id="MBK1629509.1"/>
    </source>
</evidence>
<feature type="compositionally biased region" description="Basic and acidic residues" evidence="1">
    <location>
        <begin position="1"/>
        <end position="13"/>
    </location>
</feature>
<dbReference type="SUPFAM" id="SSF103515">
    <property type="entry name" value="Autotransporter"/>
    <property type="match status" value="1"/>
</dbReference>
<proteinExistence type="predicted"/>
<evidence type="ECO:0000313" key="4">
    <source>
        <dbReference type="Proteomes" id="UP000748752"/>
    </source>
</evidence>
<reference evidence="3 4" key="1">
    <citation type="journal article" date="2020" name="Microorganisms">
        <title>Osmotic Adaptation and Compatible Solute Biosynthesis of Phototrophic Bacteria as Revealed from Genome Analyses.</title>
        <authorList>
            <person name="Imhoff J.F."/>
            <person name="Rahn T."/>
            <person name="Kunzel S."/>
            <person name="Keller A."/>
            <person name="Neulinger S.C."/>
        </authorList>
    </citation>
    <scope>NUCLEOTIDE SEQUENCE [LARGE SCALE GENOMIC DNA]</scope>
    <source>
        <strain evidence="3 4">DSM 6210</strain>
    </source>
</reference>